<keyword evidence="2" id="KW-1185">Reference proteome</keyword>
<dbReference type="Gene3D" id="2.60.40.1890">
    <property type="entry name" value="PCu(A)C copper chaperone"/>
    <property type="match status" value="1"/>
</dbReference>
<reference evidence="1 2" key="1">
    <citation type="submission" date="2017-04" db="EMBL/GenBank/DDBJ databases">
        <authorList>
            <person name="Afonso C.L."/>
            <person name="Miller P.J."/>
            <person name="Scott M.A."/>
            <person name="Spackman E."/>
            <person name="Goraichik I."/>
            <person name="Dimitrov K.M."/>
            <person name="Suarez D.L."/>
            <person name="Swayne D.E."/>
        </authorList>
    </citation>
    <scope>NUCLEOTIDE SEQUENCE [LARGE SCALE GENOMIC DNA]</scope>
    <source>
        <strain evidence="1 2">CGMCC 1.10972</strain>
    </source>
</reference>
<proteinExistence type="predicted"/>
<sequence>MTCSHRSVDAPAPPDALPRFHTMSLRPLPLLATAAVLIVQSSIGLAADGDLEPSSLSAIVVEHSDILISSKSSKPRLEGYLIIWNGTGQSAIITDVRSQVFEEIKFVQTMKTGAETEAVMREKLSIPAHSELLMRPGGVYLSIDPGERMPRAGEQIDLEVFYADGASEVVVAQVRAERAEIEDHHHGMPLIEHM</sequence>
<dbReference type="STRING" id="937218.SAMN06297251_10811"/>
<gene>
    <name evidence="1" type="ORF">SAMN06297251_10811</name>
</gene>
<dbReference type="OrthoDB" id="8080510at2"/>
<name>A0A1W2BXR2_9HYPH</name>
<evidence type="ECO:0000313" key="1">
    <source>
        <dbReference type="EMBL" id="SMC77767.1"/>
    </source>
</evidence>
<dbReference type="EMBL" id="FWXR01000008">
    <property type="protein sequence ID" value="SMC77767.1"/>
    <property type="molecule type" value="Genomic_DNA"/>
</dbReference>
<dbReference type="InterPro" id="IPR036182">
    <property type="entry name" value="PCuAC_sf"/>
</dbReference>
<dbReference type="AlphaFoldDB" id="A0A1W2BXR2"/>
<dbReference type="SUPFAM" id="SSF110087">
    <property type="entry name" value="DR1885-like metal-binding protein"/>
    <property type="match status" value="1"/>
</dbReference>
<evidence type="ECO:0000313" key="2">
    <source>
        <dbReference type="Proteomes" id="UP000192656"/>
    </source>
</evidence>
<protein>
    <submittedName>
        <fullName evidence="1">Copper(I)-binding protein</fullName>
    </submittedName>
</protein>
<accession>A0A1W2BXR2</accession>
<dbReference type="Proteomes" id="UP000192656">
    <property type="component" value="Unassembled WGS sequence"/>
</dbReference>
<organism evidence="1 2">
    <name type="scientific">Fulvimarina manganoxydans</name>
    <dbReference type="NCBI Taxonomy" id="937218"/>
    <lineage>
        <taxon>Bacteria</taxon>
        <taxon>Pseudomonadati</taxon>
        <taxon>Pseudomonadota</taxon>
        <taxon>Alphaproteobacteria</taxon>
        <taxon>Hyphomicrobiales</taxon>
        <taxon>Aurantimonadaceae</taxon>
        <taxon>Fulvimarina</taxon>
    </lineage>
</organism>